<reference evidence="2 3" key="1">
    <citation type="submission" date="2018-02" db="EMBL/GenBank/DDBJ databases">
        <title>Genome sequence of the basidiomycete white-rot fungus Phlebia centrifuga.</title>
        <authorList>
            <person name="Granchi Z."/>
            <person name="Peng M."/>
            <person name="de Vries R.P."/>
            <person name="Hilden K."/>
            <person name="Makela M.R."/>
            <person name="Grigoriev I."/>
            <person name="Riley R."/>
        </authorList>
    </citation>
    <scope>NUCLEOTIDE SEQUENCE [LARGE SCALE GENOMIC DNA]</scope>
    <source>
        <strain evidence="2 3">FBCC195</strain>
    </source>
</reference>
<evidence type="ECO:0000313" key="2">
    <source>
        <dbReference type="EMBL" id="PSR79638.1"/>
    </source>
</evidence>
<protein>
    <submittedName>
        <fullName evidence="2">Uncharacterized protein</fullName>
    </submittedName>
</protein>
<dbReference type="STRING" id="98765.A0A2R6NY25"/>
<feature type="compositionally biased region" description="Low complexity" evidence="1">
    <location>
        <begin position="340"/>
        <end position="353"/>
    </location>
</feature>
<comment type="caution">
    <text evidence="2">The sequence shown here is derived from an EMBL/GenBank/DDBJ whole genome shotgun (WGS) entry which is preliminary data.</text>
</comment>
<dbReference type="EMBL" id="MLYV02000690">
    <property type="protein sequence ID" value="PSR79638.1"/>
    <property type="molecule type" value="Genomic_DNA"/>
</dbReference>
<feature type="compositionally biased region" description="Basic and acidic residues" evidence="1">
    <location>
        <begin position="198"/>
        <end position="211"/>
    </location>
</feature>
<dbReference type="AlphaFoldDB" id="A0A2R6NY25"/>
<evidence type="ECO:0000256" key="1">
    <source>
        <dbReference type="SAM" id="MobiDB-lite"/>
    </source>
</evidence>
<dbReference type="Proteomes" id="UP000186601">
    <property type="component" value="Unassembled WGS sequence"/>
</dbReference>
<proteinExistence type="predicted"/>
<organism evidence="2 3">
    <name type="scientific">Hermanssonia centrifuga</name>
    <dbReference type="NCBI Taxonomy" id="98765"/>
    <lineage>
        <taxon>Eukaryota</taxon>
        <taxon>Fungi</taxon>
        <taxon>Dikarya</taxon>
        <taxon>Basidiomycota</taxon>
        <taxon>Agaricomycotina</taxon>
        <taxon>Agaricomycetes</taxon>
        <taxon>Polyporales</taxon>
        <taxon>Meruliaceae</taxon>
        <taxon>Hermanssonia</taxon>
    </lineage>
</organism>
<accession>A0A2R6NY25</accession>
<feature type="region of interest" description="Disordered" evidence="1">
    <location>
        <begin position="329"/>
        <end position="353"/>
    </location>
</feature>
<sequence length="353" mass="39646">MVLGRTFKFSGDVRLRSTYPQRASEYTALRNPPHSSSPYHKFGNLIARLELLDGLISFFYAFWSRDFVHRTCHKQWGTMKQYITYCKTKWQMEDAADEREKAFLGLIWMLEGFMEGRQYAYVAKAYHTEHERMSVRLKNMWQAEQEEAAKKSRPTDSIATPPMLPSPASIATTSSANSTPTNHSTGAPAATKTQNESKTSRPGEDEKEKLPPPHLTVPVNANFVYNRQSQSAAIVNASRCMGYSQRTLTLPILAKHFPRTFARMIYTTYSVTDEHEADIEDEEGELFWPGQLATGEGIGWVCLMGKAMIKEFGKDLGYRGYEGVIPKDEAAPAQEDVADPSSGPSSSTPVPFS</sequence>
<name>A0A2R6NY25_9APHY</name>
<feature type="compositionally biased region" description="Low complexity" evidence="1">
    <location>
        <begin position="166"/>
        <end position="185"/>
    </location>
</feature>
<dbReference type="OrthoDB" id="3238644at2759"/>
<evidence type="ECO:0000313" key="3">
    <source>
        <dbReference type="Proteomes" id="UP000186601"/>
    </source>
</evidence>
<gene>
    <name evidence="2" type="ORF">PHLCEN_2v6939</name>
</gene>
<feature type="region of interest" description="Disordered" evidence="1">
    <location>
        <begin position="145"/>
        <end position="216"/>
    </location>
</feature>
<keyword evidence="3" id="KW-1185">Reference proteome</keyword>